<keyword evidence="6 8" id="KW-1133">Transmembrane helix</keyword>
<dbReference type="NCBIfam" id="TIGR00711">
    <property type="entry name" value="efflux_EmrB"/>
    <property type="match status" value="1"/>
</dbReference>
<feature type="transmembrane region" description="Helical" evidence="8">
    <location>
        <begin position="214"/>
        <end position="233"/>
    </location>
</feature>
<evidence type="ECO:0000313" key="11">
    <source>
        <dbReference type="Proteomes" id="UP000237752"/>
    </source>
</evidence>
<evidence type="ECO:0000256" key="6">
    <source>
        <dbReference type="ARBA" id="ARBA00022989"/>
    </source>
</evidence>
<dbReference type="InterPro" id="IPR036259">
    <property type="entry name" value="MFS_trans_sf"/>
</dbReference>
<dbReference type="RefSeq" id="WP_202862465.1">
    <property type="nucleotide sequence ID" value="NZ_PVUE01000005.1"/>
</dbReference>
<evidence type="ECO:0000256" key="7">
    <source>
        <dbReference type="ARBA" id="ARBA00023136"/>
    </source>
</evidence>
<organism evidence="10 11">
    <name type="scientific">Antricoccus suffuscus</name>
    <dbReference type="NCBI Taxonomy" id="1629062"/>
    <lineage>
        <taxon>Bacteria</taxon>
        <taxon>Bacillati</taxon>
        <taxon>Actinomycetota</taxon>
        <taxon>Actinomycetes</taxon>
        <taxon>Geodermatophilales</taxon>
        <taxon>Antricoccaceae</taxon>
        <taxon>Antricoccus</taxon>
    </lineage>
</organism>
<dbReference type="AlphaFoldDB" id="A0A2T1A1U3"/>
<feature type="transmembrane region" description="Helical" evidence="8">
    <location>
        <begin position="347"/>
        <end position="367"/>
    </location>
</feature>
<keyword evidence="5 8" id="KW-0812">Transmembrane</keyword>
<dbReference type="InterPro" id="IPR004638">
    <property type="entry name" value="EmrB-like"/>
</dbReference>
<feature type="transmembrane region" description="Helical" evidence="8">
    <location>
        <begin position="373"/>
        <end position="391"/>
    </location>
</feature>
<dbReference type="InterPro" id="IPR011701">
    <property type="entry name" value="MFS"/>
</dbReference>
<dbReference type="GO" id="GO:0022857">
    <property type="term" value="F:transmembrane transporter activity"/>
    <property type="evidence" value="ECO:0007669"/>
    <property type="project" value="InterPro"/>
</dbReference>
<gene>
    <name evidence="10" type="ORF">CLV47_105202</name>
</gene>
<dbReference type="PANTHER" id="PTHR42718">
    <property type="entry name" value="MAJOR FACILITATOR SUPERFAMILY MULTIDRUG TRANSPORTER MFSC"/>
    <property type="match status" value="1"/>
</dbReference>
<feature type="transmembrane region" description="Helical" evidence="8">
    <location>
        <begin position="182"/>
        <end position="202"/>
    </location>
</feature>
<keyword evidence="3" id="KW-0813">Transport</keyword>
<evidence type="ECO:0000259" key="9">
    <source>
        <dbReference type="PROSITE" id="PS50850"/>
    </source>
</evidence>
<feature type="transmembrane region" description="Helical" evidence="8">
    <location>
        <begin position="467"/>
        <end position="486"/>
    </location>
</feature>
<evidence type="ECO:0000256" key="4">
    <source>
        <dbReference type="ARBA" id="ARBA00022475"/>
    </source>
</evidence>
<dbReference type="SUPFAM" id="SSF103473">
    <property type="entry name" value="MFS general substrate transporter"/>
    <property type="match status" value="1"/>
</dbReference>
<comment type="subcellular location">
    <subcellularLocation>
        <location evidence="1">Cell membrane</location>
        <topology evidence="1">Multi-pass membrane protein</topology>
    </subcellularLocation>
</comment>
<evidence type="ECO:0000313" key="10">
    <source>
        <dbReference type="EMBL" id="PRZ42580.1"/>
    </source>
</evidence>
<comment type="caution">
    <text evidence="10">The sequence shown here is derived from an EMBL/GenBank/DDBJ whole genome shotgun (WGS) entry which is preliminary data.</text>
</comment>
<dbReference type="PANTHER" id="PTHR42718:SF9">
    <property type="entry name" value="MAJOR FACILITATOR SUPERFAMILY MULTIDRUG TRANSPORTER MFSC"/>
    <property type="match status" value="1"/>
</dbReference>
<evidence type="ECO:0000256" key="5">
    <source>
        <dbReference type="ARBA" id="ARBA00022692"/>
    </source>
</evidence>
<accession>A0A2T1A1U3</accession>
<reference evidence="10 11" key="1">
    <citation type="submission" date="2018-03" db="EMBL/GenBank/DDBJ databases">
        <title>Genomic Encyclopedia of Archaeal and Bacterial Type Strains, Phase II (KMG-II): from individual species to whole genera.</title>
        <authorList>
            <person name="Goeker M."/>
        </authorList>
    </citation>
    <scope>NUCLEOTIDE SEQUENCE [LARGE SCALE GENOMIC DNA]</scope>
    <source>
        <strain evidence="10 11">DSM 100065</strain>
    </source>
</reference>
<feature type="transmembrane region" description="Helical" evidence="8">
    <location>
        <begin position="412"/>
        <end position="433"/>
    </location>
</feature>
<keyword evidence="11" id="KW-1185">Reference proteome</keyword>
<feature type="transmembrane region" description="Helical" evidence="8">
    <location>
        <begin position="239"/>
        <end position="261"/>
    </location>
</feature>
<dbReference type="Gene3D" id="1.20.1720.10">
    <property type="entry name" value="Multidrug resistance protein D"/>
    <property type="match status" value="1"/>
</dbReference>
<comment type="similarity">
    <text evidence="2">Belongs to the major facilitator superfamily. EmrB family.</text>
</comment>
<feature type="transmembrane region" description="Helical" evidence="8">
    <location>
        <begin position="281"/>
        <end position="307"/>
    </location>
</feature>
<dbReference type="InterPro" id="IPR020846">
    <property type="entry name" value="MFS_dom"/>
</dbReference>
<dbReference type="Proteomes" id="UP000237752">
    <property type="component" value="Unassembled WGS sequence"/>
</dbReference>
<protein>
    <submittedName>
        <fullName evidence="10">EmrB/QacA subfamily drug resistance transporter</fullName>
    </submittedName>
</protein>
<dbReference type="Gene3D" id="1.20.1250.20">
    <property type="entry name" value="MFS general substrate transporter like domains"/>
    <property type="match status" value="1"/>
</dbReference>
<feature type="transmembrane region" description="Helical" evidence="8">
    <location>
        <begin position="94"/>
        <end position="111"/>
    </location>
</feature>
<dbReference type="Pfam" id="PF07690">
    <property type="entry name" value="MFS_1"/>
    <property type="match status" value="1"/>
</dbReference>
<keyword evidence="7 8" id="KW-0472">Membrane</keyword>
<evidence type="ECO:0000256" key="8">
    <source>
        <dbReference type="SAM" id="Phobius"/>
    </source>
</evidence>
<evidence type="ECO:0000256" key="3">
    <source>
        <dbReference type="ARBA" id="ARBA00022448"/>
    </source>
</evidence>
<keyword evidence="4" id="KW-1003">Cell membrane</keyword>
<feature type="transmembrane region" description="Helical" evidence="8">
    <location>
        <begin position="64"/>
        <end position="82"/>
    </location>
</feature>
<dbReference type="PRINTS" id="PR01036">
    <property type="entry name" value="TCRTETB"/>
</dbReference>
<dbReference type="CDD" id="cd17321">
    <property type="entry name" value="MFS_MMR_MDR_like"/>
    <property type="match status" value="1"/>
</dbReference>
<dbReference type="EMBL" id="PVUE01000005">
    <property type="protein sequence ID" value="PRZ42580.1"/>
    <property type="molecule type" value="Genomic_DNA"/>
</dbReference>
<feature type="transmembrane region" description="Helical" evidence="8">
    <location>
        <begin position="153"/>
        <end position="176"/>
    </location>
</feature>
<evidence type="ECO:0000256" key="2">
    <source>
        <dbReference type="ARBA" id="ARBA00008537"/>
    </source>
</evidence>
<feature type="transmembrane region" description="Helical" evidence="8">
    <location>
        <begin position="319"/>
        <end position="340"/>
    </location>
</feature>
<dbReference type="PROSITE" id="PS50850">
    <property type="entry name" value="MFS"/>
    <property type="match status" value="1"/>
</dbReference>
<feature type="transmembrane region" description="Helical" evidence="8">
    <location>
        <begin position="24"/>
        <end position="44"/>
    </location>
</feature>
<feature type="transmembrane region" description="Helical" evidence="8">
    <location>
        <begin position="117"/>
        <end position="141"/>
    </location>
</feature>
<feature type="domain" description="Major facilitator superfamily (MFS) profile" evidence="9">
    <location>
        <begin position="28"/>
        <end position="490"/>
    </location>
</feature>
<proteinExistence type="inferred from homology"/>
<evidence type="ECO:0000256" key="1">
    <source>
        <dbReference type="ARBA" id="ARBA00004651"/>
    </source>
</evidence>
<sequence>MRTVGAPSTALETDPQDSKDRIRYAWRVLGVVCLASLMSGLNQSSLNVALPRIVLHFNASAFEANWILLAFMLTNTVLMIFFGRLADVFGRRRMYLMGIAIFTATSIVAGFSPSVWFLIACRIVQAAAAAMLITNSAALVTSAFPKRMMGQGLGIYMSSFSLAQLLGPTVGGVLTTELGWQWTFWFNVPLGVICLIWGMRVLERTPRIAEPLRLDVLGNTVLLIGLGMLLLALSEVGNLGWGSVLVVVGLGVFVIAVPAFVMVEQRSKFPVVDLATFRDPVVGLGVLAGFLATMSRFAVVIMMGLYFQAVLGDSPTQAGLKILPLAAAAIVTSPSTGMLLRRISPRTVAIASCVVASAGLLFLLLVISPSTPYYVLALAMIVIGLGSGSFIPANSMAMLMDVPSHRLGITNAVRIMAQSSGVVISTALVLTIISTPLPVHLREAIFKGTLSEVSDAAVMDLVVGYRWALGLMLLTSIACLVTSMAGRNSRK</sequence>
<name>A0A2T1A1U3_9ACTN</name>
<dbReference type="GO" id="GO:0005886">
    <property type="term" value="C:plasma membrane"/>
    <property type="evidence" value="ECO:0007669"/>
    <property type="project" value="UniProtKB-SubCell"/>
</dbReference>